<evidence type="ECO:0000313" key="3">
    <source>
        <dbReference type="EMBL" id="KYG79333.1"/>
    </source>
</evidence>
<dbReference type="AlphaFoldDB" id="A0A150XKU2"/>
<gene>
    <name evidence="3" type="ORF">AWW67_13240</name>
</gene>
<feature type="transmembrane region" description="Helical" evidence="1">
    <location>
        <begin position="215"/>
        <end position="235"/>
    </location>
</feature>
<reference evidence="3 4" key="1">
    <citation type="submission" date="2016-01" db="EMBL/GenBank/DDBJ databases">
        <title>Genome sequencing of Roseivirga seohaensis SW-152.</title>
        <authorList>
            <person name="Selvaratnam C."/>
            <person name="Thevarajoo S."/>
            <person name="Goh K.M."/>
            <person name="Ee R."/>
            <person name="Chan K.-G."/>
            <person name="Chong C.S."/>
        </authorList>
    </citation>
    <scope>NUCLEOTIDE SEQUENCE [LARGE SCALE GENOMIC DNA]</scope>
    <source>
        <strain evidence="3 4">SW-152</strain>
    </source>
</reference>
<evidence type="ECO:0000313" key="4">
    <source>
        <dbReference type="Proteomes" id="UP000075663"/>
    </source>
</evidence>
<proteinExistence type="predicted"/>
<evidence type="ECO:0000259" key="2">
    <source>
        <dbReference type="Pfam" id="PF07863"/>
    </source>
</evidence>
<sequence>MLQAQSDMQALNSLHGILDRLYDEMIPLSSRLINVARALAGFAALWYIAYRVWGHIARAEPIDMYPLLRPFALGLSILLFPTLLALLNGVMQPIVNATANMVEGSNQAIARHFDEQFKALYEGSGSASPGNNEDWQVYAQQEDNNSMVGKFFSWWIMDQINTVVSAILQLLYAAATLCINTIRTFNLIVLAILGPLVLGISIFDGFQHTLTAWFSRYINVSLWLPVANIFGAILAKIQANMMIGDQNILSGTAYIVFMIIAIVGYFTVPSVANYIIQPGGRDNLLNKTNNLVQTTAKAAATAII</sequence>
<dbReference type="InterPro" id="IPR022393">
    <property type="entry name" value="Conjugative_transposon_TraJ"/>
</dbReference>
<feature type="transmembrane region" description="Helical" evidence="1">
    <location>
        <begin position="247"/>
        <end position="268"/>
    </location>
</feature>
<keyword evidence="1" id="KW-0812">Transmembrane</keyword>
<comment type="caution">
    <text evidence="3">The sequence shown here is derived from an EMBL/GenBank/DDBJ whole genome shotgun (WGS) entry which is preliminary data.</text>
</comment>
<name>A0A150XKU2_9BACT</name>
<dbReference type="Pfam" id="PF07863">
    <property type="entry name" value="CtnDOT_TraJ"/>
    <property type="match status" value="1"/>
</dbReference>
<organism evidence="3 4">
    <name type="scientific">Roseivirga seohaensis</name>
    <dbReference type="NCBI Taxonomy" id="1914963"/>
    <lineage>
        <taxon>Bacteria</taxon>
        <taxon>Pseudomonadati</taxon>
        <taxon>Bacteroidota</taxon>
        <taxon>Cytophagia</taxon>
        <taxon>Cytophagales</taxon>
        <taxon>Roseivirgaceae</taxon>
        <taxon>Roseivirga</taxon>
    </lineage>
</organism>
<dbReference type="STRING" id="1914963.AWW67_13240"/>
<dbReference type="EMBL" id="LRPB01000049">
    <property type="protein sequence ID" value="KYG79333.1"/>
    <property type="molecule type" value="Genomic_DNA"/>
</dbReference>
<dbReference type="InterPro" id="IPR012424">
    <property type="entry name" value="Conjugative_transposon_TraJ_C"/>
</dbReference>
<dbReference type="Proteomes" id="UP000075663">
    <property type="component" value="Unassembled WGS sequence"/>
</dbReference>
<dbReference type="NCBIfam" id="TIGR03782">
    <property type="entry name" value="Bac_Flav_CT_J"/>
    <property type="match status" value="1"/>
</dbReference>
<feature type="transmembrane region" description="Helical" evidence="1">
    <location>
        <begin position="152"/>
        <end position="172"/>
    </location>
</feature>
<accession>A0A150XKU2</accession>
<keyword evidence="1" id="KW-0472">Membrane</keyword>
<feature type="domain" description="Conjugative transposon TraJ C-terminal" evidence="2">
    <location>
        <begin position="10"/>
        <end position="302"/>
    </location>
</feature>
<feature type="transmembrane region" description="Helical" evidence="1">
    <location>
        <begin position="184"/>
        <end position="203"/>
    </location>
</feature>
<evidence type="ECO:0000256" key="1">
    <source>
        <dbReference type="SAM" id="Phobius"/>
    </source>
</evidence>
<feature type="transmembrane region" description="Helical" evidence="1">
    <location>
        <begin position="32"/>
        <end position="50"/>
    </location>
</feature>
<protein>
    <recommendedName>
        <fullName evidence="2">Conjugative transposon TraJ C-terminal domain-containing protein</fullName>
    </recommendedName>
</protein>
<keyword evidence="1" id="KW-1133">Transmembrane helix</keyword>
<feature type="transmembrane region" description="Helical" evidence="1">
    <location>
        <begin position="71"/>
        <end position="91"/>
    </location>
</feature>